<reference evidence="2 3" key="1">
    <citation type="submission" date="2018-04" db="EMBL/GenBank/DDBJ databases">
        <authorList>
            <person name="Go L.Y."/>
            <person name="Mitchell J.A."/>
        </authorList>
    </citation>
    <scope>NUCLEOTIDE SEQUENCE [LARGE SCALE GENOMIC DNA]</scope>
    <source>
        <strain evidence="2">ULC066bin1</strain>
    </source>
</reference>
<dbReference type="Pfam" id="PF01850">
    <property type="entry name" value="PIN"/>
    <property type="match status" value="1"/>
</dbReference>
<evidence type="ECO:0000313" key="2">
    <source>
        <dbReference type="EMBL" id="PZO44173.1"/>
    </source>
</evidence>
<name>A0A2W4WGE3_9CYAN</name>
<dbReference type="PANTHER" id="PTHR36173">
    <property type="entry name" value="RIBONUCLEASE VAPC16-RELATED"/>
    <property type="match status" value="1"/>
</dbReference>
<reference evidence="2 3" key="2">
    <citation type="submission" date="2018-06" db="EMBL/GenBank/DDBJ databases">
        <title>Metagenomic assembly of (sub)arctic Cyanobacteria and their associated microbiome from non-axenic cultures.</title>
        <authorList>
            <person name="Baurain D."/>
        </authorList>
    </citation>
    <scope>NUCLEOTIDE SEQUENCE [LARGE SCALE GENOMIC DNA]</scope>
    <source>
        <strain evidence="2">ULC066bin1</strain>
    </source>
</reference>
<feature type="domain" description="PIN" evidence="1">
    <location>
        <begin position="4"/>
        <end position="122"/>
    </location>
</feature>
<dbReference type="CDD" id="cd09872">
    <property type="entry name" value="PIN_Sll0205-like"/>
    <property type="match status" value="1"/>
</dbReference>
<dbReference type="InterPro" id="IPR041705">
    <property type="entry name" value="PIN_Sll0205"/>
</dbReference>
<comment type="caution">
    <text evidence="2">The sequence shown here is derived from an EMBL/GenBank/DDBJ whole genome shotgun (WGS) entry which is preliminary data.</text>
</comment>
<protein>
    <submittedName>
        <fullName evidence="2">PIN domain nuclease</fullName>
    </submittedName>
</protein>
<dbReference type="AlphaFoldDB" id="A0A2W4WGE3"/>
<sequence length="128" mass="15115">MKLLLDTHTFMWWHSEPEYIPKNTLTLLQDPDHEVILSVVSLWEMQIKIQLGKLTLRDDLELMLKIQQERNNISLISVTLPHILELKNLPLHHKDPFDRMLIAQSKVENATLISRDSVFKSYQCSLIW</sequence>
<dbReference type="PANTHER" id="PTHR36173:SF2">
    <property type="entry name" value="RIBONUCLEASE VAPC16"/>
    <property type="match status" value="1"/>
</dbReference>
<evidence type="ECO:0000259" key="1">
    <source>
        <dbReference type="Pfam" id="PF01850"/>
    </source>
</evidence>
<dbReference type="EMBL" id="QBML01000003">
    <property type="protein sequence ID" value="PZO44173.1"/>
    <property type="molecule type" value="Genomic_DNA"/>
</dbReference>
<proteinExistence type="predicted"/>
<dbReference type="InterPro" id="IPR029060">
    <property type="entry name" value="PIN-like_dom_sf"/>
</dbReference>
<dbReference type="InterPro" id="IPR052919">
    <property type="entry name" value="TA_system_RNase"/>
</dbReference>
<dbReference type="Gene3D" id="3.40.50.1010">
    <property type="entry name" value="5'-nuclease"/>
    <property type="match status" value="1"/>
</dbReference>
<gene>
    <name evidence="2" type="ORF">DCF19_02945</name>
</gene>
<organism evidence="2 3">
    <name type="scientific">Pseudanabaena frigida</name>
    <dbReference type="NCBI Taxonomy" id="945775"/>
    <lineage>
        <taxon>Bacteria</taxon>
        <taxon>Bacillati</taxon>
        <taxon>Cyanobacteriota</taxon>
        <taxon>Cyanophyceae</taxon>
        <taxon>Pseudanabaenales</taxon>
        <taxon>Pseudanabaenaceae</taxon>
        <taxon>Pseudanabaena</taxon>
    </lineage>
</organism>
<dbReference type="InterPro" id="IPR002716">
    <property type="entry name" value="PIN_dom"/>
</dbReference>
<accession>A0A2W4WGE3</accession>
<dbReference type="Proteomes" id="UP000249467">
    <property type="component" value="Unassembled WGS sequence"/>
</dbReference>
<evidence type="ECO:0000313" key="3">
    <source>
        <dbReference type="Proteomes" id="UP000249467"/>
    </source>
</evidence>
<dbReference type="SUPFAM" id="SSF88723">
    <property type="entry name" value="PIN domain-like"/>
    <property type="match status" value="1"/>
</dbReference>